<keyword evidence="9" id="KW-0862">Zinc</keyword>
<dbReference type="GO" id="GO:0016567">
    <property type="term" value="P:protein ubiquitination"/>
    <property type="evidence" value="ECO:0007669"/>
    <property type="project" value="InterPro"/>
</dbReference>
<dbReference type="InterPro" id="IPR013083">
    <property type="entry name" value="Znf_RING/FYVE/PHD"/>
</dbReference>
<dbReference type="InterPro" id="IPR044231">
    <property type="entry name" value="SP1/SPL1"/>
</dbReference>
<dbReference type="InterPro" id="IPR022170">
    <property type="entry name" value="MUL1-like"/>
</dbReference>
<evidence type="ECO:0000256" key="8">
    <source>
        <dbReference type="ARBA" id="ARBA00022786"/>
    </source>
</evidence>
<dbReference type="PANTHER" id="PTHR47568">
    <property type="match status" value="1"/>
</dbReference>
<evidence type="ECO:0000256" key="2">
    <source>
        <dbReference type="ARBA" id="ARBA00004141"/>
    </source>
</evidence>
<dbReference type="GeneID" id="17351392"/>
<dbReference type="Gene3D" id="3.30.40.10">
    <property type="entry name" value="Zinc/RING finger domain, C3HC4 (zinc finger)"/>
    <property type="match status" value="1"/>
</dbReference>
<dbReference type="OMA" id="TQHALTW"/>
<dbReference type="Pfam" id="PF12483">
    <property type="entry name" value="GIDE"/>
    <property type="match status" value="1"/>
</dbReference>
<dbReference type="GO" id="GO:0008270">
    <property type="term" value="F:zinc ion binding"/>
    <property type="evidence" value="ECO:0007669"/>
    <property type="project" value="UniProtKB-KW"/>
</dbReference>
<dbReference type="EC" id="2.3.2.27" evidence="3"/>
<keyword evidence="7 12" id="KW-0863">Zinc-finger</keyword>
<evidence type="ECO:0000259" key="13">
    <source>
        <dbReference type="PROSITE" id="PS50089"/>
    </source>
</evidence>
<name>E1ZQ92_CHLVA</name>
<evidence type="ECO:0000256" key="9">
    <source>
        <dbReference type="ARBA" id="ARBA00022833"/>
    </source>
</evidence>
<dbReference type="GO" id="GO:0061630">
    <property type="term" value="F:ubiquitin protein ligase activity"/>
    <property type="evidence" value="ECO:0007669"/>
    <property type="project" value="UniProtKB-EC"/>
</dbReference>
<dbReference type="RefSeq" id="XP_005844083.1">
    <property type="nucleotide sequence ID" value="XM_005844021.1"/>
</dbReference>
<dbReference type="AlphaFoldDB" id="E1ZQ92"/>
<dbReference type="Pfam" id="PF13920">
    <property type="entry name" value="zf-C3HC4_3"/>
    <property type="match status" value="1"/>
</dbReference>
<dbReference type="eggNOG" id="KOG1571">
    <property type="taxonomic scope" value="Eukaryota"/>
</dbReference>
<keyword evidence="11" id="KW-0472">Membrane</keyword>
<gene>
    <name evidence="14" type="ORF">CHLNCDRAFT_27288</name>
</gene>
<feature type="domain" description="RING-type" evidence="13">
    <location>
        <begin position="178"/>
        <end position="213"/>
    </location>
</feature>
<evidence type="ECO:0000256" key="1">
    <source>
        <dbReference type="ARBA" id="ARBA00000900"/>
    </source>
</evidence>
<evidence type="ECO:0000256" key="6">
    <source>
        <dbReference type="ARBA" id="ARBA00022723"/>
    </source>
</evidence>
<evidence type="ECO:0000256" key="11">
    <source>
        <dbReference type="ARBA" id="ARBA00023136"/>
    </source>
</evidence>
<dbReference type="InterPro" id="IPR001841">
    <property type="entry name" value="Znf_RING"/>
</dbReference>
<protein>
    <recommendedName>
        <fullName evidence="3">RING-type E3 ubiquitin transferase</fullName>
        <ecNumber evidence="3">2.3.2.27</ecNumber>
    </recommendedName>
</protein>
<evidence type="ECO:0000313" key="14">
    <source>
        <dbReference type="EMBL" id="EFN51981.1"/>
    </source>
</evidence>
<comment type="subcellular location">
    <subcellularLocation>
        <location evidence="2">Membrane</location>
        <topology evidence="2">Multi-pass membrane protein</topology>
    </subcellularLocation>
</comment>
<evidence type="ECO:0000313" key="15">
    <source>
        <dbReference type="Proteomes" id="UP000008141"/>
    </source>
</evidence>
<keyword evidence="15" id="KW-1185">Reference proteome</keyword>
<dbReference type="PROSITE" id="PS50089">
    <property type="entry name" value="ZF_RING_2"/>
    <property type="match status" value="1"/>
</dbReference>
<proteinExistence type="predicted"/>
<evidence type="ECO:0000256" key="5">
    <source>
        <dbReference type="ARBA" id="ARBA00022692"/>
    </source>
</evidence>
<dbReference type="InParanoid" id="E1ZQ92"/>
<dbReference type="STRING" id="554065.E1ZQ92"/>
<sequence>MPCPRAVLCCRIPDNQTQGFLGRVVDEVQGSRSVGVRQVERMLPVGTMLTAVGELATAGGKMLVLRAPRDGAFYLSRQPLPDVIASLQASSLACQQWAAAFTAVGASMLVAAATQHALTWVRQRRLRQRVEKAMRERAAAAAAAGGGGAAGAPAASAAEPQPADVAEAAEGGARPSLCVVCLERPCATVFPACGHMCACSRCSHGLRRCPICRSRGAPIRVYTA</sequence>
<dbReference type="GO" id="GO:0016020">
    <property type="term" value="C:membrane"/>
    <property type="evidence" value="ECO:0007669"/>
    <property type="project" value="UniProtKB-SubCell"/>
</dbReference>
<evidence type="ECO:0000256" key="3">
    <source>
        <dbReference type="ARBA" id="ARBA00012483"/>
    </source>
</evidence>
<dbReference type="EMBL" id="GL433859">
    <property type="protein sequence ID" value="EFN51981.1"/>
    <property type="molecule type" value="Genomic_DNA"/>
</dbReference>
<dbReference type="FunCoup" id="E1ZQ92">
    <property type="interactions" value="1173"/>
</dbReference>
<dbReference type="OrthoDB" id="66726at2759"/>
<dbReference type="SUPFAM" id="SSF57850">
    <property type="entry name" value="RING/U-box"/>
    <property type="match status" value="1"/>
</dbReference>
<accession>E1ZQ92</accession>
<evidence type="ECO:0000256" key="4">
    <source>
        <dbReference type="ARBA" id="ARBA00022679"/>
    </source>
</evidence>
<keyword evidence="10" id="KW-1133">Transmembrane helix</keyword>
<dbReference type="Proteomes" id="UP000008141">
    <property type="component" value="Unassembled WGS sequence"/>
</dbReference>
<dbReference type="KEGG" id="cvr:CHLNCDRAFT_27288"/>
<comment type="catalytic activity">
    <reaction evidence="1">
        <text>S-ubiquitinyl-[E2 ubiquitin-conjugating enzyme]-L-cysteine + [acceptor protein]-L-lysine = [E2 ubiquitin-conjugating enzyme]-L-cysteine + N(6)-ubiquitinyl-[acceptor protein]-L-lysine.</text>
        <dbReference type="EC" id="2.3.2.27"/>
    </reaction>
</comment>
<reference evidence="14 15" key="1">
    <citation type="journal article" date="2010" name="Plant Cell">
        <title>The Chlorella variabilis NC64A genome reveals adaptation to photosymbiosis, coevolution with viruses, and cryptic sex.</title>
        <authorList>
            <person name="Blanc G."/>
            <person name="Duncan G."/>
            <person name="Agarkova I."/>
            <person name="Borodovsky M."/>
            <person name="Gurnon J."/>
            <person name="Kuo A."/>
            <person name="Lindquist E."/>
            <person name="Lucas S."/>
            <person name="Pangilinan J."/>
            <person name="Polle J."/>
            <person name="Salamov A."/>
            <person name="Terry A."/>
            <person name="Yamada T."/>
            <person name="Dunigan D.D."/>
            <person name="Grigoriev I.V."/>
            <person name="Claverie J.M."/>
            <person name="Van Etten J.L."/>
        </authorList>
    </citation>
    <scope>NUCLEOTIDE SEQUENCE [LARGE SCALE GENOMIC DNA]</scope>
    <source>
        <strain evidence="14 15">NC64A</strain>
    </source>
</reference>
<evidence type="ECO:0000256" key="12">
    <source>
        <dbReference type="PROSITE-ProRule" id="PRU00175"/>
    </source>
</evidence>
<keyword evidence="6" id="KW-0479">Metal-binding</keyword>
<keyword evidence="8" id="KW-0833">Ubl conjugation pathway</keyword>
<organism evidence="15">
    <name type="scientific">Chlorella variabilis</name>
    <name type="common">Green alga</name>
    <dbReference type="NCBI Taxonomy" id="554065"/>
    <lineage>
        <taxon>Eukaryota</taxon>
        <taxon>Viridiplantae</taxon>
        <taxon>Chlorophyta</taxon>
        <taxon>core chlorophytes</taxon>
        <taxon>Trebouxiophyceae</taxon>
        <taxon>Chlorellales</taxon>
        <taxon>Chlorellaceae</taxon>
        <taxon>Chlorella clade</taxon>
        <taxon>Chlorella</taxon>
    </lineage>
</organism>
<dbReference type="PANTHER" id="PTHR47568:SF2">
    <property type="entry name" value="E3 UBIQUITIN-PROTEIN LIGASE SP1-RELATED"/>
    <property type="match status" value="1"/>
</dbReference>
<evidence type="ECO:0000256" key="7">
    <source>
        <dbReference type="ARBA" id="ARBA00022771"/>
    </source>
</evidence>
<evidence type="ECO:0000256" key="10">
    <source>
        <dbReference type="ARBA" id="ARBA00022989"/>
    </source>
</evidence>
<keyword evidence="5" id="KW-0812">Transmembrane</keyword>
<keyword evidence="4" id="KW-0808">Transferase</keyword>